<organism evidence="2 3">
    <name type="scientific">Sesamum angolense</name>
    <dbReference type="NCBI Taxonomy" id="2727404"/>
    <lineage>
        <taxon>Eukaryota</taxon>
        <taxon>Viridiplantae</taxon>
        <taxon>Streptophyta</taxon>
        <taxon>Embryophyta</taxon>
        <taxon>Tracheophyta</taxon>
        <taxon>Spermatophyta</taxon>
        <taxon>Magnoliopsida</taxon>
        <taxon>eudicotyledons</taxon>
        <taxon>Gunneridae</taxon>
        <taxon>Pentapetalae</taxon>
        <taxon>asterids</taxon>
        <taxon>lamiids</taxon>
        <taxon>Lamiales</taxon>
        <taxon>Pedaliaceae</taxon>
        <taxon>Sesamum</taxon>
    </lineage>
</organism>
<dbReference type="PANTHER" id="PTHR13848">
    <property type="entry name" value="PROTEIN YIPPEE-LIKE CG15309-RELATED"/>
    <property type="match status" value="1"/>
</dbReference>
<accession>A0AAE1WA10</accession>
<evidence type="ECO:0000313" key="3">
    <source>
        <dbReference type="Proteomes" id="UP001289374"/>
    </source>
</evidence>
<dbReference type="AlphaFoldDB" id="A0AAE1WA10"/>
<protein>
    <recommendedName>
        <fullName evidence="1">Yippee domain-containing protein</fullName>
    </recommendedName>
</protein>
<proteinExistence type="predicted"/>
<feature type="domain" description="Yippee" evidence="1">
    <location>
        <begin position="15"/>
        <end position="114"/>
    </location>
</feature>
<gene>
    <name evidence="2" type="ORF">Sango_2285300</name>
</gene>
<dbReference type="EMBL" id="JACGWL010000013">
    <property type="protein sequence ID" value="KAK4389483.1"/>
    <property type="molecule type" value="Genomic_DNA"/>
</dbReference>
<dbReference type="InterPro" id="IPR039058">
    <property type="entry name" value="Yippee_fam"/>
</dbReference>
<comment type="caution">
    <text evidence="2">The sequence shown here is derived from an EMBL/GenBank/DDBJ whole genome shotgun (WGS) entry which is preliminary data.</text>
</comment>
<sequence length="160" mass="17831">MGRPFLTEFDQPSPEYLMCKSCQTPIALPEDFHCFYPGQEEGVEGLVFNDRKIINVQVDRDVHHWQVGPHTVADANCVRCGDNLGWKYIEIGGGTVIIQKGMVQLRRSPLELTFDGPCTNYGGRHPTSTVLYQEVSTLLALFCLLASRSTPTAILPSTFL</sequence>
<name>A0AAE1WA10_9LAMI</name>
<evidence type="ECO:0000313" key="2">
    <source>
        <dbReference type="EMBL" id="KAK4389483.1"/>
    </source>
</evidence>
<dbReference type="Proteomes" id="UP001289374">
    <property type="component" value="Unassembled WGS sequence"/>
</dbReference>
<dbReference type="InterPro" id="IPR034751">
    <property type="entry name" value="Yippee"/>
</dbReference>
<reference evidence="2" key="1">
    <citation type="submission" date="2020-06" db="EMBL/GenBank/DDBJ databases">
        <authorList>
            <person name="Li T."/>
            <person name="Hu X."/>
            <person name="Zhang T."/>
            <person name="Song X."/>
            <person name="Zhang H."/>
            <person name="Dai N."/>
            <person name="Sheng W."/>
            <person name="Hou X."/>
            <person name="Wei L."/>
        </authorList>
    </citation>
    <scope>NUCLEOTIDE SEQUENCE</scope>
    <source>
        <strain evidence="2">K16</strain>
        <tissue evidence="2">Leaf</tissue>
    </source>
</reference>
<reference evidence="2" key="2">
    <citation type="journal article" date="2024" name="Plant">
        <title>Genomic evolution and insights into agronomic trait innovations of Sesamum species.</title>
        <authorList>
            <person name="Miao H."/>
            <person name="Wang L."/>
            <person name="Qu L."/>
            <person name="Liu H."/>
            <person name="Sun Y."/>
            <person name="Le M."/>
            <person name="Wang Q."/>
            <person name="Wei S."/>
            <person name="Zheng Y."/>
            <person name="Lin W."/>
            <person name="Duan Y."/>
            <person name="Cao H."/>
            <person name="Xiong S."/>
            <person name="Wang X."/>
            <person name="Wei L."/>
            <person name="Li C."/>
            <person name="Ma Q."/>
            <person name="Ju M."/>
            <person name="Zhao R."/>
            <person name="Li G."/>
            <person name="Mu C."/>
            <person name="Tian Q."/>
            <person name="Mei H."/>
            <person name="Zhang T."/>
            <person name="Gao T."/>
            <person name="Zhang H."/>
        </authorList>
    </citation>
    <scope>NUCLEOTIDE SEQUENCE</scope>
    <source>
        <strain evidence="2">K16</strain>
    </source>
</reference>
<evidence type="ECO:0000259" key="1">
    <source>
        <dbReference type="PROSITE" id="PS51792"/>
    </source>
</evidence>
<dbReference type="PROSITE" id="PS51792">
    <property type="entry name" value="YIPPEE"/>
    <property type="match status" value="1"/>
</dbReference>
<keyword evidence="3" id="KW-1185">Reference proteome</keyword>